<dbReference type="PANTHER" id="PTHR45033:SF2">
    <property type="entry name" value="ZINC-TYPE ALCOHOL DEHYDROGENASE-LIKE PROTEIN C1773.06C"/>
    <property type="match status" value="1"/>
</dbReference>
<dbReference type="InterPro" id="IPR013154">
    <property type="entry name" value="ADH-like_N"/>
</dbReference>
<dbReference type="InterPro" id="IPR013149">
    <property type="entry name" value="ADH-like_C"/>
</dbReference>
<dbReference type="InterPro" id="IPR020843">
    <property type="entry name" value="ER"/>
</dbReference>
<dbReference type="Pfam" id="PF00107">
    <property type="entry name" value="ADH_zinc_N"/>
    <property type="match status" value="1"/>
</dbReference>
<name>A0A2U2MWA1_9GAMM</name>
<dbReference type="InterPro" id="IPR036291">
    <property type="entry name" value="NAD(P)-bd_dom_sf"/>
</dbReference>
<dbReference type="Pfam" id="PF08240">
    <property type="entry name" value="ADH_N"/>
    <property type="match status" value="1"/>
</dbReference>
<dbReference type="InterPro" id="IPR011032">
    <property type="entry name" value="GroES-like_sf"/>
</dbReference>
<dbReference type="OrthoDB" id="9787435at2"/>
<protein>
    <submittedName>
        <fullName evidence="2">Alcohol dehydrogenase</fullName>
    </submittedName>
</protein>
<evidence type="ECO:0000313" key="2">
    <source>
        <dbReference type="EMBL" id="PWG61139.1"/>
    </source>
</evidence>
<evidence type="ECO:0000313" key="3">
    <source>
        <dbReference type="Proteomes" id="UP000245474"/>
    </source>
</evidence>
<accession>A0A2U2MWA1</accession>
<dbReference type="PANTHER" id="PTHR45033">
    <property type="match status" value="1"/>
</dbReference>
<proteinExistence type="predicted"/>
<sequence length="341" mass="36502">MSAETMQAWRLQGFGVDQLKVDRVPLPEPGPTEILVEVSAVALNYRDLLVMDGAFLPDLERPFVPCSDAVGRVVAVGEEVERFTIGERVLSHYWVDWIEGAPPVPDLSRARSLGGPLQGVLAEYVVLDQAHAVRAPHSLSDAEAATLPIAGLTAFAALLEGHPVDSTSSVLVQGTGGVACFAIQFAASVGAHVIALSSSDRKLDVAQLLGASHTVNYHANPDWDRLVLELTGGHGVDRIIELVGGNNLERSLRALTFNGEIAQIGFLASPEARFPLPTLMLHQARIRGVAVGHRAAFERMVAWIDEHGLAPQIDAQFPFAAAPDAFRKLHAGPLGKVVLVR</sequence>
<dbReference type="CDD" id="cd08276">
    <property type="entry name" value="MDR7"/>
    <property type="match status" value="1"/>
</dbReference>
<organism evidence="2 3">
    <name type="scientific">Sediminicurvatus halobius</name>
    <dbReference type="NCBI Taxonomy" id="2182432"/>
    <lineage>
        <taxon>Bacteria</taxon>
        <taxon>Pseudomonadati</taxon>
        <taxon>Pseudomonadota</taxon>
        <taxon>Gammaproteobacteria</taxon>
        <taxon>Chromatiales</taxon>
        <taxon>Ectothiorhodospiraceae</taxon>
        <taxon>Sediminicurvatus</taxon>
    </lineage>
</organism>
<keyword evidence="3" id="KW-1185">Reference proteome</keyword>
<dbReference type="Proteomes" id="UP000245474">
    <property type="component" value="Unassembled WGS sequence"/>
</dbReference>
<dbReference type="AlphaFoldDB" id="A0A2U2MWA1"/>
<dbReference type="SUPFAM" id="SSF50129">
    <property type="entry name" value="GroES-like"/>
    <property type="match status" value="1"/>
</dbReference>
<dbReference type="InterPro" id="IPR052711">
    <property type="entry name" value="Zinc_ADH-like"/>
</dbReference>
<evidence type="ECO:0000259" key="1">
    <source>
        <dbReference type="SMART" id="SM00829"/>
    </source>
</evidence>
<dbReference type="GO" id="GO:0016491">
    <property type="term" value="F:oxidoreductase activity"/>
    <property type="evidence" value="ECO:0007669"/>
    <property type="project" value="InterPro"/>
</dbReference>
<reference evidence="2 3" key="1">
    <citation type="submission" date="2018-05" db="EMBL/GenBank/DDBJ databases">
        <title>Spiribacter halobius sp. nov., a moderately halophilic bacterium isolated from marine solar saltern.</title>
        <authorList>
            <person name="Zheng W.-S."/>
            <person name="Lu D.-C."/>
            <person name="Du Z.-J."/>
        </authorList>
    </citation>
    <scope>NUCLEOTIDE SEQUENCE [LARGE SCALE GENOMIC DNA]</scope>
    <source>
        <strain evidence="2 3">E85</strain>
    </source>
</reference>
<comment type="caution">
    <text evidence="2">The sequence shown here is derived from an EMBL/GenBank/DDBJ whole genome shotgun (WGS) entry which is preliminary data.</text>
</comment>
<dbReference type="SUPFAM" id="SSF51735">
    <property type="entry name" value="NAD(P)-binding Rossmann-fold domains"/>
    <property type="match status" value="1"/>
</dbReference>
<gene>
    <name evidence="2" type="ORF">DEM34_18060</name>
</gene>
<dbReference type="SMART" id="SM00829">
    <property type="entry name" value="PKS_ER"/>
    <property type="match status" value="1"/>
</dbReference>
<dbReference type="Gene3D" id="3.40.50.720">
    <property type="entry name" value="NAD(P)-binding Rossmann-like Domain"/>
    <property type="match status" value="1"/>
</dbReference>
<dbReference type="Gene3D" id="3.90.180.10">
    <property type="entry name" value="Medium-chain alcohol dehydrogenases, catalytic domain"/>
    <property type="match status" value="1"/>
</dbReference>
<dbReference type="EMBL" id="QFFI01000048">
    <property type="protein sequence ID" value="PWG61139.1"/>
    <property type="molecule type" value="Genomic_DNA"/>
</dbReference>
<feature type="domain" description="Enoyl reductase (ER)" evidence="1">
    <location>
        <begin position="15"/>
        <end position="339"/>
    </location>
</feature>
<dbReference type="RefSeq" id="WP_109680226.1">
    <property type="nucleotide sequence ID" value="NZ_CP086615.1"/>
</dbReference>